<feature type="domain" description="Carrier" evidence="1">
    <location>
        <begin position="11"/>
        <end position="73"/>
    </location>
</feature>
<protein>
    <recommendedName>
        <fullName evidence="1">Carrier domain-containing protein</fullName>
    </recommendedName>
</protein>
<dbReference type="InterPro" id="IPR009081">
    <property type="entry name" value="PP-bd_ACP"/>
</dbReference>
<dbReference type="EMBL" id="LIRB01000074">
    <property type="protein sequence ID" value="KWX81161.1"/>
    <property type="molecule type" value="Genomic_DNA"/>
</dbReference>
<evidence type="ECO:0000259" key="1">
    <source>
        <dbReference type="Pfam" id="PF00550"/>
    </source>
</evidence>
<dbReference type="Pfam" id="PF00550">
    <property type="entry name" value="PP-binding"/>
    <property type="match status" value="1"/>
</dbReference>
<dbReference type="RefSeq" id="WP_060818917.1">
    <property type="nucleotide sequence ID" value="NZ_LIRB01000074.1"/>
</dbReference>
<accession>A0A132UCG7</accession>
<dbReference type="PATRIC" id="fig|483937.3.peg.6456"/>
<dbReference type="AlphaFoldDB" id="A0A132UCG7"/>
<proteinExistence type="predicted"/>
<gene>
    <name evidence="2" type="ORF">AMQ84_00785</name>
</gene>
<reference evidence="2 3" key="1">
    <citation type="submission" date="2015-08" db="EMBL/GenBank/DDBJ databases">
        <title>Genomes of Paenibacillus riograndensis.</title>
        <authorList>
            <person name="Sant'Anna F.H."/>
            <person name="Souza R."/>
            <person name="Ambrosini A."/>
            <person name="Bach E."/>
            <person name="Fernandes G."/>
            <person name="Balsanelli E."/>
            <person name="Baura V.A."/>
            <person name="Pedrosa F.O."/>
            <person name="Souza E.M."/>
            <person name="Passaglia L."/>
        </authorList>
    </citation>
    <scope>NUCLEOTIDE SEQUENCE [LARGE SCALE GENOMIC DNA]</scope>
    <source>
        <strain evidence="2 3">CAS34</strain>
    </source>
</reference>
<evidence type="ECO:0000313" key="3">
    <source>
        <dbReference type="Proteomes" id="UP000070475"/>
    </source>
</evidence>
<name>A0A132UCG7_9BACL</name>
<organism evidence="2 3">
    <name type="scientific">Paenibacillus riograndensis</name>
    <dbReference type="NCBI Taxonomy" id="483937"/>
    <lineage>
        <taxon>Bacteria</taxon>
        <taxon>Bacillati</taxon>
        <taxon>Bacillota</taxon>
        <taxon>Bacilli</taxon>
        <taxon>Bacillales</taxon>
        <taxon>Paenibacillaceae</taxon>
        <taxon>Paenibacillus</taxon>
        <taxon>Paenibacillus sonchi group</taxon>
    </lineage>
</organism>
<dbReference type="SUPFAM" id="SSF47336">
    <property type="entry name" value="ACP-like"/>
    <property type="match status" value="1"/>
</dbReference>
<sequence length="75" mass="8810">MNKISTKRKEIFEVLSEYLMLSEGSNEETDFDKDKLDSFDKINLLIILEEYSDNEISIMDLFECKKIGDLCDLCF</sequence>
<dbReference type="Proteomes" id="UP000070475">
    <property type="component" value="Unassembled WGS sequence"/>
</dbReference>
<dbReference type="Gene3D" id="1.10.1200.10">
    <property type="entry name" value="ACP-like"/>
    <property type="match status" value="1"/>
</dbReference>
<comment type="caution">
    <text evidence="2">The sequence shown here is derived from an EMBL/GenBank/DDBJ whole genome shotgun (WGS) entry which is preliminary data.</text>
</comment>
<dbReference type="InterPro" id="IPR036736">
    <property type="entry name" value="ACP-like_sf"/>
</dbReference>
<dbReference type="OrthoDB" id="9934041at2"/>
<evidence type="ECO:0000313" key="2">
    <source>
        <dbReference type="EMBL" id="KWX81161.1"/>
    </source>
</evidence>
<keyword evidence="3" id="KW-1185">Reference proteome</keyword>